<protein>
    <recommendedName>
        <fullName evidence="2">HIT domain-containing protein</fullName>
    </recommendedName>
</protein>
<gene>
    <name evidence="1" type="ORF">B5V51_12103</name>
</gene>
<comment type="caution">
    <text evidence="1">The sequence shown here is derived from an EMBL/GenBank/DDBJ whole genome shotgun (WGS) entry which is preliminary data.</text>
</comment>
<organism evidence="1">
    <name type="scientific">Heliothis virescens</name>
    <name type="common">Tobacco budworm moth</name>
    <dbReference type="NCBI Taxonomy" id="7102"/>
    <lineage>
        <taxon>Eukaryota</taxon>
        <taxon>Metazoa</taxon>
        <taxon>Ecdysozoa</taxon>
        <taxon>Arthropoda</taxon>
        <taxon>Hexapoda</taxon>
        <taxon>Insecta</taxon>
        <taxon>Pterygota</taxon>
        <taxon>Neoptera</taxon>
        <taxon>Endopterygota</taxon>
        <taxon>Lepidoptera</taxon>
        <taxon>Glossata</taxon>
        <taxon>Ditrysia</taxon>
        <taxon>Noctuoidea</taxon>
        <taxon>Noctuidae</taxon>
        <taxon>Heliothinae</taxon>
        <taxon>Heliothis</taxon>
    </lineage>
</organism>
<dbReference type="AlphaFoldDB" id="A0A2A4IUA1"/>
<reference evidence="1" key="1">
    <citation type="submission" date="2017-09" db="EMBL/GenBank/DDBJ databases">
        <title>Contemporary evolution of a Lepidopteran species, Heliothis virescens, in response to modern agricultural practices.</title>
        <authorList>
            <person name="Fritz M.L."/>
            <person name="Deyonke A.M."/>
            <person name="Papanicolaou A."/>
            <person name="Micinski S."/>
            <person name="Westbrook J."/>
            <person name="Gould F."/>
        </authorList>
    </citation>
    <scope>NUCLEOTIDE SEQUENCE [LARGE SCALE GENOMIC DNA]</scope>
    <source>
        <strain evidence="1">HvINT-</strain>
        <tissue evidence="1">Whole body</tissue>
    </source>
</reference>
<accession>A0A2A4IUA1</accession>
<name>A0A2A4IUA1_HELVI</name>
<dbReference type="InterPro" id="IPR036265">
    <property type="entry name" value="HIT-like_sf"/>
</dbReference>
<dbReference type="SUPFAM" id="SSF54197">
    <property type="entry name" value="HIT-like"/>
    <property type="match status" value="1"/>
</dbReference>
<proteinExistence type="predicted"/>
<dbReference type="EMBL" id="NWSH01006251">
    <property type="protein sequence ID" value="PCG63557.1"/>
    <property type="molecule type" value="Genomic_DNA"/>
</dbReference>
<dbReference type="PANTHER" id="PTHR23089">
    <property type="entry name" value="HISTIDINE TRIAD HIT PROTEIN"/>
    <property type="match status" value="1"/>
</dbReference>
<dbReference type="Gene3D" id="3.30.428.10">
    <property type="entry name" value="HIT-like"/>
    <property type="match status" value="1"/>
</dbReference>
<evidence type="ECO:0008006" key="2">
    <source>
        <dbReference type="Google" id="ProtNLM"/>
    </source>
</evidence>
<dbReference type="STRING" id="7102.A0A2A4IUA1"/>
<dbReference type="Pfam" id="PF11969">
    <property type="entry name" value="DcpS_C"/>
    <property type="match status" value="1"/>
</dbReference>
<evidence type="ECO:0000313" key="1">
    <source>
        <dbReference type="EMBL" id="PCG63557.1"/>
    </source>
</evidence>
<dbReference type="InterPro" id="IPR001310">
    <property type="entry name" value="Histidine_triad_HIT"/>
</dbReference>
<sequence length="126" mass="14095">MAVSQKRASVASGFFGGREPTDTEYVFQDEQCMVFDEQRNKQAPVHFIVVPKKTTPTLSETTLDNEKALGHLLLVAKQIAIEKGLDRTGYHVLVDELHQTKSLKSLHVFGRALHHMVWPTGPGSRL</sequence>